<dbReference type="Proteomes" id="UP000789366">
    <property type="component" value="Unassembled WGS sequence"/>
</dbReference>
<name>A0ACA9KJM0_9GLOM</name>
<evidence type="ECO:0000313" key="1">
    <source>
        <dbReference type="EMBL" id="CAG8477098.1"/>
    </source>
</evidence>
<proteinExistence type="predicted"/>
<sequence>MCYIELALAPQHHWTHIKRFLQDETHVRGNIPYKKHVPDWHGLVG</sequence>
<keyword evidence="2" id="KW-1185">Reference proteome</keyword>
<organism evidence="1 2">
    <name type="scientific">Cetraspora pellucida</name>
    <dbReference type="NCBI Taxonomy" id="1433469"/>
    <lineage>
        <taxon>Eukaryota</taxon>
        <taxon>Fungi</taxon>
        <taxon>Fungi incertae sedis</taxon>
        <taxon>Mucoromycota</taxon>
        <taxon>Glomeromycotina</taxon>
        <taxon>Glomeromycetes</taxon>
        <taxon>Diversisporales</taxon>
        <taxon>Gigasporaceae</taxon>
        <taxon>Cetraspora</taxon>
    </lineage>
</organism>
<reference evidence="1" key="1">
    <citation type="submission" date="2021-06" db="EMBL/GenBank/DDBJ databases">
        <authorList>
            <person name="Kallberg Y."/>
            <person name="Tangrot J."/>
            <person name="Rosling A."/>
        </authorList>
    </citation>
    <scope>NUCLEOTIDE SEQUENCE</scope>
    <source>
        <strain evidence="1">28 12/20/2015</strain>
    </source>
</reference>
<evidence type="ECO:0000313" key="2">
    <source>
        <dbReference type="Proteomes" id="UP000789366"/>
    </source>
</evidence>
<protein>
    <submittedName>
        <fullName evidence="1">1261_t:CDS:1</fullName>
    </submittedName>
</protein>
<gene>
    <name evidence="1" type="ORF">SPELUC_LOCUS1959</name>
</gene>
<accession>A0ACA9KJM0</accession>
<dbReference type="EMBL" id="CAJVPW010001176">
    <property type="protein sequence ID" value="CAG8477098.1"/>
    <property type="molecule type" value="Genomic_DNA"/>
</dbReference>
<comment type="caution">
    <text evidence="1">The sequence shown here is derived from an EMBL/GenBank/DDBJ whole genome shotgun (WGS) entry which is preliminary data.</text>
</comment>